<dbReference type="OrthoDB" id="2348824at2759"/>
<dbReference type="AlphaFoldDB" id="A0A8J6DX92"/>
<feature type="region of interest" description="Disordered" evidence="1">
    <location>
        <begin position="41"/>
        <end position="92"/>
    </location>
</feature>
<organism evidence="3 4">
    <name type="scientific">Carpediemonas membranifera</name>
    <dbReference type="NCBI Taxonomy" id="201153"/>
    <lineage>
        <taxon>Eukaryota</taxon>
        <taxon>Metamonada</taxon>
        <taxon>Carpediemonas-like organisms</taxon>
        <taxon>Carpediemonas</taxon>
    </lineage>
</organism>
<protein>
    <recommendedName>
        <fullName evidence="2">Reverse transcriptase domain-containing protein</fullName>
    </recommendedName>
</protein>
<feature type="compositionally biased region" description="Polar residues" evidence="1">
    <location>
        <begin position="150"/>
        <end position="164"/>
    </location>
</feature>
<feature type="region of interest" description="Disordered" evidence="1">
    <location>
        <begin position="379"/>
        <end position="424"/>
    </location>
</feature>
<dbReference type="SUPFAM" id="SSF56672">
    <property type="entry name" value="DNA/RNA polymerases"/>
    <property type="match status" value="1"/>
</dbReference>
<dbReference type="PROSITE" id="PS50878">
    <property type="entry name" value="RT_POL"/>
    <property type="match status" value="1"/>
</dbReference>
<dbReference type="InterPro" id="IPR043502">
    <property type="entry name" value="DNA/RNA_pol_sf"/>
</dbReference>
<feature type="compositionally biased region" description="Basic and acidic residues" evidence="1">
    <location>
        <begin position="104"/>
        <end position="118"/>
    </location>
</feature>
<dbReference type="Proteomes" id="UP000717585">
    <property type="component" value="Unassembled WGS sequence"/>
</dbReference>
<feature type="domain" description="Reverse transcriptase" evidence="2">
    <location>
        <begin position="145"/>
        <end position="343"/>
    </location>
</feature>
<keyword evidence="4" id="KW-1185">Reference proteome</keyword>
<evidence type="ECO:0000313" key="4">
    <source>
        <dbReference type="Proteomes" id="UP000717585"/>
    </source>
</evidence>
<dbReference type="CDD" id="cd01647">
    <property type="entry name" value="RT_LTR"/>
    <property type="match status" value="1"/>
</dbReference>
<feature type="region of interest" description="Disordered" evidence="1">
    <location>
        <begin position="318"/>
        <end position="357"/>
    </location>
</feature>
<dbReference type="PANTHER" id="PTHR33050">
    <property type="entry name" value="REVERSE TRANSCRIPTASE DOMAIN-CONTAINING PROTEIN"/>
    <property type="match status" value="1"/>
</dbReference>
<proteinExistence type="predicted"/>
<evidence type="ECO:0000256" key="1">
    <source>
        <dbReference type="SAM" id="MobiDB-lite"/>
    </source>
</evidence>
<sequence>MEGEAEEVRAPDEQGNVQPVEEDELKVLRKELLLMNARVQELQRNTRNEGWSKPSNKPSSRSLSPPLTLAHPSSTSLSSSETPHISHDSPSSALVRLGSALRRGLVDRGRRPDRDHRVATSAQAPTPIARGLRVPPTTHAGARQVPSRAHLQSQASSSLPIFTTPKSDGSPRLIHDLRTLNDVTKERRVFRLFGLKRLLEIAAPDDSAVKLDLRSGYYQLGVKPSDRTLLGFAYAGQFYQFQVLPFGWTAAPYVFQRVMISAASIISHRFGVKVAVYLDDWAVLAPQSHLKRVVPGIVKCMQQLGLILNLAKSMLTPGRGDRVPRLQGRPGRETHHYHAGESHQVRGETGRSSTRATIRAGVAVPPRQALVRVYRMAGRQGMASTPSGLRSPQHSPSRTSSARVGQTNEERASSVVRQPYDPVGHASGDRCHRYIRRVGRGDGSCHPAAGCPRYTAFPSRATLTSTLAYHRQGVPGLGDRCAPSARVLGLRPAGQGR</sequence>
<gene>
    <name evidence="3" type="ORF">J8273_8980</name>
</gene>
<evidence type="ECO:0000259" key="2">
    <source>
        <dbReference type="PROSITE" id="PS50878"/>
    </source>
</evidence>
<dbReference type="Gene3D" id="3.30.70.270">
    <property type="match status" value="1"/>
</dbReference>
<dbReference type="Gene3D" id="3.10.10.10">
    <property type="entry name" value="HIV Type 1 Reverse Transcriptase, subunit A, domain 1"/>
    <property type="match status" value="1"/>
</dbReference>
<dbReference type="InterPro" id="IPR043128">
    <property type="entry name" value="Rev_trsase/Diguanyl_cyclase"/>
</dbReference>
<dbReference type="InterPro" id="IPR052055">
    <property type="entry name" value="Hepadnavirus_pol/RT"/>
</dbReference>
<dbReference type="Pfam" id="PF00078">
    <property type="entry name" value="RVT_1"/>
    <property type="match status" value="1"/>
</dbReference>
<feature type="compositionally biased region" description="Low complexity" evidence="1">
    <location>
        <begin position="52"/>
        <end position="83"/>
    </location>
</feature>
<feature type="compositionally biased region" description="Polar residues" evidence="1">
    <location>
        <begin position="382"/>
        <end position="407"/>
    </location>
</feature>
<name>A0A8J6DX92_9EUKA</name>
<accession>A0A8J6DX92</accession>
<reference evidence="3" key="1">
    <citation type="submission" date="2021-05" db="EMBL/GenBank/DDBJ databases">
        <title>A free-living protist that lacks canonical eukaryotic 1 DNA replication and segregation systems.</title>
        <authorList>
            <person name="Salas-Leiva D.E."/>
            <person name="Tromer E.C."/>
            <person name="Curtis B.A."/>
            <person name="Jerlstrom-Hultqvist J."/>
            <person name="Kolisko M."/>
            <person name="Yi Z."/>
            <person name="Salas-Leiva J.S."/>
            <person name="Gallot-Lavallee L."/>
            <person name="Kops G.J.P.L."/>
            <person name="Archibald J.M."/>
            <person name="Simpson A.G.B."/>
            <person name="Roger A.J."/>
        </authorList>
    </citation>
    <scope>NUCLEOTIDE SEQUENCE</scope>
    <source>
        <strain evidence="3">BICM</strain>
    </source>
</reference>
<evidence type="ECO:0000313" key="3">
    <source>
        <dbReference type="EMBL" id="KAG9389679.1"/>
    </source>
</evidence>
<dbReference type="InterPro" id="IPR000477">
    <property type="entry name" value="RT_dom"/>
</dbReference>
<feature type="compositionally biased region" description="Basic and acidic residues" evidence="1">
    <location>
        <begin position="319"/>
        <end position="349"/>
    </location>
</feature>
<dbReference type="PANTHER" id="PTHR33050:SF7">
    <property type="entry name" value="RIBONUCLEASE H"/>
    <property type="match status" value="1"/>
</dbReference>
<feature type="compositionally biased region" description="Basic and acidic residues" evidence="1">
    <location>
        <begin position="1"/>
        <end position="12"/>
    </location>
</feature>
<dbReference type="EMBL" id="JAHDYR010000069">
    <property type="protein sequence ID" value="KAG9389679.1"/>
    <property type="molecule type" value="Genomic_DNA"/>
</dbReference>
<feature type="region of interest" description="Disordered" evidence="1">
    <location>
        <begin position="1"/>
        <end position="22"/>
    </location>
</feature>
<feature type="region of interest" description="Disordered" evidence="1">
    <location>
        <begin position="104"/>
        <end position="164"/>
    </location>
</feature>
<comment type="caution">
    <text evidence="3">The sequence shown here is derived from an EMBL/GenBank/DDBJ whole genome shotgun (WGS) entry which is preliminary data.</text>
</comment>